<evidence type="ECO:0000259" key="3">
    <source>
        <dbReference type="PROSITE" id="PS50965"/>
    </source>
</evidence>
<sequence length="799" mass="94228">MKDTVTRKSFAFIKKSKKFDFLHGFKNNQEEPSIDLYDALVGQDFQSVFYLYGNKKYAAVNERMKELSELLLDELYNFEPIIRVSQKDWQSWNRLDYLRKLRKLSEWNLIDAKTQVRLVNESRDDLSGERGAARKIVDFYHILVYFCQRYEAEILPDNLRENLKEQNFFTQEELAKEIVAASDLRGKKETDQLVLEEFTDLKKQIKAPKLWPFYVSILLLLLIIGVVLKVPFEYIAYGEVAMVACMVIAQIFDFIKRYKFHRYGRKINKERDDFLEKIAELENKKADLLKQVDLQQYPYPRFSRGIQKFNLLETVNGKLITRNIYDWKLLKKQLVYDHYGQRLEKRAFSNKYPVQVLTDYTDRLTQKLCIKNGRKISVAEYEATYGLRIWREKQVLLLKEKIQKSIEEIKALHKHYPVSSWIKPEILRDDKALAMLQTVEYYGRDLLKLDEDKNARVEHDLSHHNLTGTQYLNQFFVQYNAERRDALKIFSDFAREVRDNDLRNNLLETLADLPDAKMPSQHAFQTLSHNLAGGAGERLVRWRLAQYPEFKAFNNLVFPSTHTNNAKTQIDHLVITRKGIFLLETKTRNLVDNIYHAQNSSTYEFKNQIMLHQNAIYRRLYEQAESKSRAVRIVADKVLKNFAVYNVLLVISRYGEQKFPIDRPNFYREGKSSANIQITNLNMLPDYLLHAGKDDFVLSDTEMEVLAQILQTDLHDVDHESWMLFPQVNWNLADYFGNVNKIKLFMQGTAELTEKIMALKKQMLDLENFQQECQMFDEAYKLVGKENTNETESLLGEVK</sequence>
<dbReference type="AlphaFoldDB" id="A0A0R1YEV5"/>
<evidence type="ECO:0000256" key="1">
    <source>
        <dbReference type="SAM" id="Coils"/>
    </source>
</evidence>
<feature type="coiled-coil region" evidence="1">
    <location>
        <begin position="264"/>
        <end position="291"/>
    </location>
</feature>
<protein>
    <recommendedName>
        <fullName evidence="3">NERD domain-containing protein</fullName>
    </recommendedName>
</protein>
<keyword evidence="1" id="KW-0175">Coiled coil</keyword>
<feature type="domain" description="NERD" evidence="3">
    <location>
        <begin position="532"/>
        <end position="628"/>
    </location>
</feature>
<dbReference type="Proteomes" id="UP000051223">
    <property type="component" value="Unassembled WGS sequence"/>
</dbReference>
<dbReference type="RefSeq" id="WP_056941402.1">
    <property type="nucleotide sequence ID" value="NZ_AZGI01000006.1"/>
</dbReference>
<keyword evidence="2" id="KW-0472">Membrane</keyword>
<organism evidence="4 5">
    <name type="scientific">Lactobacillus hamsteri DSM 5661 = JCM 6256</name>
    <dbReference type="NCBI Taxonomy" id="1423754"/>
    <lineage>
        <taxon>Bacteria</taxon>
        <taxon>Bacillati</taxon>
        <taxon>Bacillota</taxon>
        <taxon>Bacilli</taxon>
        <taxon>Lactobacillales</taxon>
        <taxon>Lactobacillaceae</taxon>
        <taxon>Lactobacillus</taxon>
    </lineage>
</organism>
<evidence type="ECO:0000256" key="2">
    <source>
        <dbReference type="SAM" id="Phobius"/>
    </source>
</evidence>
<dbReference type="STRING" id="1423754.FC39_GL000029"/>
<comment type="caution">
    <text evidence="4">The sequence shown here is derived from an EMBL/GenBank/DDBJ whole genome shotgun (WGS) entry which is preliminary data.</text>
</comment>
<reference evidence="4 5" key="1">
    <citation type="journal article" date="2015" name="Genome Announc.">
        <title>Expanding the biotechnology potential of lactobacilli through comparative genomics of 213 strains and associated genera.</title>
        <authorList>
            <person name="Sun Z."/>
            <person name="Harris H.M."/>
            <person name="McCann A."/>
            <person name="Guo C."/>
            <person name="Argimon S."/>
            <person name="Zhang W."/>
            <person name="Yang X."/>
            <person name="Jeffery I.B."/>
            <person name="Cooney J.C."/>
            <person name="Kagawa T.F."/>
            <person name="Liu W."/>
            <person name="Song Y."/>
            <person name="Salvetti E."/>
            <person name="Wrobel A."/>
            <person name="Rasinkangas P."/>
            <person name="Parkhill J."/>
            <person name="Rea M.C."/>
            <person name="O'Sullivan O."/>
            <person name="Ritari J."/>
            <person name="Douillard F.P."/>
            <person name="Paul Ross R."/>
            <person name="Yang R."/>
            <person name="Briner A.E."/>
            <person name="Felis G.E."/>
            <person name="de Vos W.M."/>
            <person name="Barrangou R."/>
            <person name="Klaenhammer T.R."/>
            <person name="Caufield P.W."/>
            <person name="Cui Y."/>
            <person name="Zhang H."/>
            <person name="O'Toole P.W."/>
        </authorList>
    </citation>
    <scope>NUCLEOTIDE SEQUENCE [LARGE SCALE GENOMIC DNA]</scope>
    <source>
        <strain evidence="4 5">DSM 5661</strain>
    </source>
</reference>
<dbReference type="PROSITE" id="PS50965">
    <property type="entry name" value="NERD"/>
    <property type="match status" value="1"/>
</dbReference>
<keyword evidence="5" id="KW-1185">Reference proteome</keyword>
<name>A0A0R1YEV5_9LACO</name>
<dbReference type="InterPro" id="IPR011528">
    <property type="entry name" value="NERD"/>
</dbReference>
<dbReference type="PATRIC" id="fig|1423754.3.peg.29"/>
<accession>A0A0R1YEV5</accession>
<keyword evidence="2" id="KW-1133">Transmembrane helix</keyword>
<gene>
    <name evidence="4" type="ORF">FC39_GL000029</name>
</gene>
<evidence type="ECO:0000313" key="4">
    <source>
        <dbReference type="EMBL" id="KRM40833.1"/>
    </source>
</evidence>
<dbReference type="Pfam" id="PF08378">
    <property type="entry name" value="NERD"/>
    <property type="match status" value="1"/>
</dbReference>
<evidence type="ECO:0000313" key="5">
    <source>
        <dbReference type="Proteomes" id="UP000051223"/>
    </source>
</evidence>
<dbReference type="EMBL" id="AZGI01000006">
    <property type="protein sequence ID" value="KRM40833.1"/>
    <property type="molecule type" value="Genomic_DNA"/>
</dbReference>
<proteinExistence type="predicted"/>
<keyword evidence="2" id="KW-0812">Transmembrane</keyword>
<feature type="transmembrane region" description="Helical" evidence="2">
    <location>
        <begin position="210"/>
        <end position="228"/>
    </location>
</feature>